<accession>A0A443S6N4</accession>
<dbReference type="Proteomes" id="UP000288716">
    <property type="component" value="Unassembled WGS sequence"/>
</dbReference>
<dbReference type="PANTHER" id="PTHR23004">
    <property type="entry name" value="DOUBLECORTIN DOMAIN CONTAINING 2"/>
    <property type="match status" value="1"/>
</dbReference>
<dbReference type="PROSITE" id="PS50309">
    <property type="entry name" value="DC"/>
    <property type="match status" value="2"/>
</dbReference>
<dbReference type="InterPro" id="IPR003533">
    <property type="entry name" value="Doublecortin_dom"/>
</dbReference>
<dbReference type="STRING" id="299467.A0A443S6N4"/>
<keyword evidence="3" id="KW-1185">Reference proteome</keyword>
<dbReference type="Gene3D" id="3.10.20.230">
    <property type="entry name" value="Doublecortin domain"/>
    <property type="match status" value="2"/>
</dbReference>
<dbReference type="OrthoDB" id="47802at2759"/>
<dbReference type="GO" id="GO:0005815">
    <property type="term" value="C:microtubule organizing center"/>
    <property type="evidence" value="ECO:0007669"/>
    <property type="project" value="TreeGrafter"/>
</dbReference>
<gene>
    <name evidence="2" type="ORF">B4U80_13957</name>
</gene>
<protein>
    <submittedName>
        <fullName evidence="2">Echinoderm microtubule-associated protein-like protein</fullName>
    </submittedName>
</protein>
<dbReference type="Pfam" id="PF03607">
    <property type="entry name" value="DCX"/>
    <property type="match status" value="1"/>
</dbReference>
<dbReference type="EMBL" id="NCKV01006970">
    <property type="protein sequence ID" value="RWS23171.1"/>
    <property type="molecule type" value="Genomic_DNA"/>
</dbReference>
<comment type="caution">
    <text evidence="2">The sequence shown here is derived from an EMBL/GenBank/DDBJ whole genome shotgun (WGS) entry which is preliminary data.</text>
</comment>
<name>A0A443S6N4_9ACAR</name>
<evidence type="ECO:0000259" key="1">
    <source>
        <dbReference type="PROSITE" id="PS50309"/>
    </source>
</evidence>
<dbReference type="PANTHER" id="PTHR23004:SF11">
    <property type="entry name" value="PROTEIN RPI-1"/>
    <property type="match status" value="1"/>
</dbReference>
<dbReference type="SUPFAM" id="SSF89837">
    <property type="entry name" value="Doublecortin (DC)"/>
    <property type="match status" value="2"/>
</dbReference>
<dbReference type="GO" id="GO:0005874">
    <property type="term" value="C:microtubule"/>
    <property type="evidence" value="ECO:0007669"/>
    <property type="project" value="TreeGrafter"/>
</dbReference>
<dbReference type="SMART" id="SM00537">
    <property type="entry name" value="DCX"/>
    <property type="match status" value="1"/>
</dbReference>
<proteinExistence type="predicted"/>
<feature type="domain" description="Doublecortin" evidence="1">
    <location>
        <begin position="106"/>
        <end position="164"/>
    </location>
</feature>
<evidence type="ECO:0000313" key="2">
    <source>
        <dbReference type="EMBL" id="RWS23171.1"/>
    </source>
</evidence>
<dbReference type="AlphaFoldDB" id="A0A443S6N4"/>
<dbReference type="GO" id="GO:0035556">
    <property type="term" value="P:intracellular signal transduction"/>
    <property type="evidence" value="ECO:0007669"/>
    <property type="project" value="InterPro"/>
</dbReference>
<reference evidence="2 3" key="1">
    <citation type="journal article" date="2018" name="Gigascience">
        <title>Genomes of trombidid mites reveal novel predicted allergens and laterally-transferred genes associated with secondary metabolism.</title>
        <authorList>
            <person name="Dong X."/>
            <person name="Chaisiri K."/>
            <person name="Xia D."/>
            <person name="Armstrong S.D."/>
            <person name="Fang Y."/>
            <person name="Donnelly M.J."/>
            <person name="Kadowaki T."/>
            <person name="McGarry J.W."/>
            <person name="Darby A.C."/>
            <person name="Makepeace B.L."/>
        </authorList>
    </citation>
    <scope>NUCLEOTIDE SEQUENCE [LARGE SCALE GENOMIC DNA]</scope>
    <source>
        <strain evidence="2">UoL-UT</strain>
    </source>
</reference>
<sequence>FRSLRHLCDYLTEKTHILRGVRYIFTLSGRRIRSLNELEHTESYVISGSPHFQYLPYGNQERIQPISVPELRFGKNVNSTALKPLSPKFRSKFFNKPTNHFAPKEGRILTIINSREPSIVTRVLLNLRNTKSFEGVVKDLGQAVRLKNARRMFTPDGLELQSLV</sequence>
<evidence type="ECO:0000313" key="3">
    <source>
        <dbReference type="Proteomes" id="UP000288716"/>
    </source>
</evidence>
<feature type="non-terminal residue" evidence="2">
    <location>
        <position position="1"/>
    </location>
</feature>
<feature type="domain" description="Doublecortin" evidence="1">
    <location>
        <begin position="1"/>
        <end position="58"/>
    </location>
</feature>
<dbReference type="InterPro" id="IPR036572">
    <property type="entry name" value="Doublecortin_dom_sf"/>
</dbReference>
<organism evidence="2 3">
    <name type="scientific">Leptotrombidium deliense</name>
    <dbReference type="NCBI Taxonomy" id="299467"/>
    <lineage>
        <taxon>Eukaryota</taxon>
        <taxon>Metazoa</taxon>
        <taxon>Ecdysozoa</taxon>
        <taxon>Arthropoda</taxon>
        <taxon>Chelicerata</taxon>
        <taxon>Arachnida</taxon>
        <taxon>Acari</taxon>
        <taxon>Acariformes</taxon>
        <taxon>Trombidiformes</taxon>
        <taxon>Prostigmata</taxon>
        <taxon>Anystina</taxon>
        <taxon>Parasitengona</taxon>
        <taxon>Trombiculoidea</taxon>
        <taxon>Trombiculidae</taxon>
        <taxon>Leptotrombidium</taxon>
    </lineage>
</organism>
<dbReference type="VEuPathDB" id="VectorBase:LDEU008869"/>